<proteinExistence type="inferred from homology"/>
<dbReference type="PANTHER" id="PTHR33505">
    <property type="entry name" value="ZGC:162634"/>
    <property type="match status" value="1"/>
</dbReference>
<dbReference type="EMBL" id="JACOFV010000011">
    <property type="protein sequence ID" value="MBC3862999.1"/>
    <property type="molecule type" value="Genomic_DNA"/>
</dbReference>
<dbReference type="InterPro" id="IPR005651">
    <property type="entry name" value="Trm112-like"/>
</dbReference>
<evidence type="ECO:0000256" key="3">
    <source>
        <dbReference type="HAMAP-Rule" id="MF_01187"/>
    </source>
</evidence>
<dbReference type="SUPFAM" id="SSF158997">
    <property type="entry name" value="Trm112p-like"/>
    <property type="match status" value="1"/>
</dbReference>
<reference evidence="4" key="1">
    <citation type="submission" date="2020-08" db="EMBL/GenBank/DDBJ databases">
        <title>Novel species isolated from subtropical streams in China.</title>
        <authorList>
            <person name="Lu H."/>
        </authorList>
    </citation>
    <scope>NUCLEOTIDE SEQUENCE</scope>
    <source>
        <strain evidence="4">KACC 12607</strain>
    </source>
</reference>
<dbReference type="RefSeq" id="WP_186912939.1">
    <property type="nucleotide sequence ID" value="NZ_JACOFV010000011.1"/>
</dbReference>
<name>A0A923HLD1_9BURK</name>
<protein>
    <recommendedName>
        <fullName evidence="3">UPF0434 protein H8K32_12885</fullName>
    </recommendedName>
</protein>
<accession>A0A923HLD1</accession>
<evidence type="ECO:0000313" key="5">
    <source>
        <dbReference type="Proteomes" id="UP000634011"/>
    </source>
</evidence>
<dbReference type="GO" id="GO:0005829">
    <property type="term" value="C:cytosol"/>
    <property type="evidence" value="ECO:0007669"/>
    <property type="project" value="TreeGrafter"/>
</dbReference>
<evidence type="ECO:0000256" key="1">
    <source>
        <dbReference type="ARBA" id="ARBA00061313"/>
    </source>
</evidence>
<dbReference type="Pfam" id="PF03966">
    <property type="entry name" value="Trm112p"/>
    <property type="match status" value="1"/>
</dbReference>
<comment type="similarity">
    <text evidence="1">In the N-terminal section; belongs to the LpxK family.</text>
</comment>
<comment type="similarity">
    <text evidence="2">In the C-terminal section; belongs to the UPF0434 family.</text>
</comment>
<sequence>MDARLLDVLVCPLCKGPLVYNKTAQELICYGDKMAFPVRDDIPIMWAEQARTLTTEEIDAR</sequence>
<comment type="similarity">
    <text evidence="3">Belongs to the UPF0434 family.</text>
</comment>
<dbReference type="FunFam" id="2.20.25.10:FF:000002">
    <property type="entry name" value="UPF0434 protein YcaR"/>
    <property type="match status" value="1"/>
</dbReference>
<keyword evidence="5" id="KW-1185">Reference proteome</keyword>
<dbReference type="AlphaFoldDB" id="A0A923HLD1"/>
<dbReference type="Gene3D" id="2.20.25.10">
    <property type="match status" value="1"/>
</dbReference>
<comment type="caution">
    <text evidence="4">The sequence shown here is derived from an EMBL/GenBank/DDBJ whole genome shotgun (WGS) entry which is preliminary data.</text>
</comment>
<evidence type="ECO:0000256" key="2">
    <source>
        <dbReference type="ARBA" id="ARBA00061381"/>
    </source>
</evidence>
<dbReference type="PANTHER" id="PTHR33505:SF4">
    <property type="entry name" value="PROTEIN PREY, MITOCHONDRIAL"/>
    <property type="match status" value="1"/>
</dbReference>
<dbReference type="HAMAP" id="MF_01187">
    <property type="entry name" value="UPF0434"/>
    <property type="match status" value="1"/>
</dbReference>
<evidence type="ECO:0000313" key="4">
    <source>
        <dbReference type="EMBL" id="MBC3862999.1"/>
    </source>
</evidence>
<dbReference type="Proteomes" id="UP000634011">
    <property type="component" value="Unassembled WGS sequence"/>
</dbReference>
<gene>
    <name evidence="4" type="ORF">H8K32_12885</name>
</gene>
<organism evidence="4 5">
    <name type="scientific">Undibacterium jejuense</name>
    <dbReference type="NCBI Taxonomy" id="1344949"/>
    <lineage>
        <taxon>Bacteria</taxon>
        <taxon>Pseudomonadati</taxon>
        <taxon>Pseudomonadota</taxon>
        <taxon>Betaproteobacteria</taxon>
        <taxon>Burkholderiales</taxon>
        <taxon>Oxalobacteraceae</taxon>
        <taxon>Undibacterium</taxon>
    </lineage>
</organism>